<evidence type="ECO:0000256" key="3">
    <source>
        <dbReference type="ARBA" id="ARBA00022517"/>
    </source>
</evidence>
<dbReference type="PRINTS" id="PR00326">
    <property type="entry name" value="GTP1OBG"/>
</dbReference>
<dbReference type="NCBIfam" id="TIGR00231">
    <property type="entry name" value="small_GTP"/>
    <property type="match status" value="2"/>
</dbReference>
<dbReference type="InterPro" id="IPR031166">
    <property type="entry name" value="G_ENGA"/>
</dbReference>
<dbReference type="PANTHER" id="PTHR43834">
    <property type="entry name" value="GTPASE DER"/>
    <property type="match status" value="1"/>
</dbReference>
<dbReference type="Gene3D" id="3.40.50.300">
    <property type="entry name" value="P-loop containing nucleotide triphosphate hydrolases"/>
    <property type="match status" value="2"/>
</dbReference>
<dbReference type="Proteomes" id="UP001237737">
    <property type="component" value="Unassembled WGS sequence"/>
</dbReference>
<evidence type="ECO:0000256" key="6">
    <source>
        <dbReference type="ARBA" id="ARBA00023134"/>
    </source>
</evidence>
<comment type="caution">
    <text evidence="12">The sequence shown here is derived from an EMBL/GenBank/DDBJ whole genome shotgun (WGS) entry which is preliminary data.</text>
</comment>
<evidence type="ECO:0000313" key="13">
    <source>
        <dbReference type="Proteomes" id="UP001237737"/>
    </source>
</evidence>
<reference evidence="12 13" key="1">
    <citation type="submission" date="2023-07" db="EMBL/GenBank/DDBJ databases">
        <title>Sorghum-associated microbial communities from plants grown in Nebraska, USA.</title>
        <authorList>
            <person name="Schachtman D."/>
        </authorList>
    </citation>
    <scope>NUCLEOTIDE SEQUENCE [LARGE SCALE GENOMIC DNA]</scope>
    <source>
        <strain evidence="12 13">CC60</strain>
    </source>
</reference>
<dbReference type="EMBL" id="JAUSSK010000001">
    <property type="protein sequence ID" value="MDQ0008096.1"/>
    <property type="molecule type" value="Genomic_DNA"/>
</dbReference>
<feature type="binding site" evidence="8">
    <location>
        <begin position="183"/>
        <end position="190"/>
    </location>
    <ligand>
        <name>GTP</name>
        <dbReference type="ChEBI" id="CHEBI:37565"/>
        <label>2</label>
    </ligand>
</feature>
<dbReference type="InterPro" id="IPR003593">
    <property type="entry name" value="AAA+_ATPase"/>
</dbReference>
<dbReference type="SUPFAM" id="SSF52540">
    <property type="entry name" value="P-loop containing nucleoside triphosphate hydrolases"/>
    <property type="match status" value="2"/>
</dbReference>
<feature type="binding site" evidence="8">
    <location>
        <begin position="9"/>
        <end position="16"/>
    </location>
    <ligand>
        <name>GTP</name>
        <dbReference type="ChEBI" id="CHEBI:37565"/>
        <label>1</label>
    </ligand>
</feature>
<dbReference type="InterPro" id="IPR016484">
    <property type="entry name" value="GTPase_Der"/>
</dbReference>
<feature type="binding site" evidence="8">
    <location>
        <begin position="295"/>
        <end position="298"/>
    </location>
    <ligand>
        <name>GTP</name>
        <dbReference type="ChEBI" id="CHEBI:37565"/>
        <label>2</label>
    </ligand>
</feature>
<keyword evidence="6 8" id="KW-0342">GTP-binding</keyword>
<dbReference type="CDD" id="cd01895">
    <property type="entry name" value="EngA2"/>
    <property type="match status" value="1"/>
</dbReference>
<evidence type="ECO:0000256" key="2">
    <source>
        <dbReference type="ARBA" id="ARBA00020953"/>
    </source>
</evidence>
<evidence type="ECO:0000256" key="1">
    <source>
        <dbReference type="ARBA" id="ARBA00008279"/>
    </source>
</evidence>
<comment type="similarity">
    <text evidence="1 8 9 10">Belongs to the TRAFAC class TrmE-Era-EngA-EngB-Septin-like GTPase superfamily. EngA (Der) GTPase family.</text>
</comment>
<dbReference type="PANTHER" id="PTHR43834:SF6">
    <property type="entry name" value="GTPASE DER"/>
    <property type="match status" value="1"/>
</dbReference>
<evidence type="ECO:0000256" key="8">
    <source>
        <dbReference type="HAMAP-Rule" id="MF_00195"/>
    </source>
</evidence>
<dbReference type="Pfam" id="PF01926">
    <property type="entry name" value="MMR_HSR1"/>
    <property type="match status" value="2"/>
</dbReference>
<evidence type="ECO:0000256" key="5">
    <source>
        <dbReference type="ARBA" id="ARBA00022741"/>
    </source>
</evidence>
<evidence type="ECO:0000256" key="10">
    <source>
        <dbReference type="RuleBase" id="RU004481"/>
    </source>
</evidence>
<comment type="subunit">
    <text evidence="8">Associates with the 50S ribosomal subunit.</text>
</comment>
<evidence type="ECO:0000313" key="12">
    <source>
        <dbReference type="EMBL" id="MDQ0008096.1"/>
    </source>
</evidence>
<sequence length="465" mass="51321">MLPVVALVGRPNVGKSTLFNALTRSRDALVADMPGVTRDRHYGVCRLGPRPFVVVDTGGLSGNDEGIEGLTALQVRAAIAEANLLVFVVDARDGILPLDAAILNELRRSGKPVMVVVNKTDGVDETLALGEFASFGIADTLPMSAAHNRGVDTLVAKALPYLPDDRDDDPGLEDQGIRVAIVGRPNAGKSTLINRLLGEDRLIVSDVAGTTRDPIRVSLERDGRRYTLIDTAGVRRRARVEEAVEKFSVIKTLQSISASQVTIVMIDARENLADQDLTLIGHAIEEGRALVIAVNKWDGMDSYQREQTQKALERRLQFAEWAKTVFISALHGSGLRELMKAVIRAHAAATKELTSSELTRTLEKAYEAYQPPLVRGHAPKLRYAHPGGSNPPTIVIHGSRTKHIAPAYRRYLEGFFRKRFRLEGTPVRIDFRDGENPFAGKKNVLTEGQQRRRQRMIRNAKRREK</sequence>
<feature type="binding site" evidence="8">
    <location>
        <begin position="230"/>
        <end position="234"/>
    </location>
    <ligand>
        <name>GTP</name>
        <dbReference type="ChEBI" id="CHEBI:37565"/>
        <label>2</label>
    </ligand>
</feature>
<feature type="binding site" evidence="8">
    <location>
        <begin position="56"/>
        <end position="60"/>
    </location>
    <ligand>
        <name>GTP</name>
        <dbReference type="ChEBI" id="CHEBI:37565"/>
        <label>1</label>
    </ligand>
</feature>
<name>A0ABT9SSY1_9GAMM</name>
<evidence type="ECO:0000256" key="4">
    <source>
        <dbReference type="ARBA" id="ARBA00022737"/>
    </source>
</evidence>
<evidence type="ECO:0000256" key="7">
    <source>
        <dbReference type="ARBA" id="ARBA00032345"/>
    </source>
</evidence>
<gene>
    <name evidence="8" type="primary">der</name>
    <name evidence="12" type="ORF">J2T07_000255</name>
</gene>
<dbReference type="InterPro" id="IPR032859">
    <property type="entry name" value="KH_dom-like"/>
</dbReference>
<keyword evidence="5 8" id="KW-0547">Nucleotide-binding</keyword>
<dbReference type="SMART" id="SM00382">
    <property type="entry name" value="AAA"/>
    <property type="match status" value="2"/>
</dbReference>
<dbReference type="InterPro" id="IPR027417">
    <property type="entry name" value="P-loop_NTPase"/>
</dbReference>
<feature type="domain" description="EngA-type G" evidence="11">
    <location>
        <begin position="3"/>
        <end position="166"/>
    </location>
</feature>
<proteinExistence type="inferred from homology"/>
<dbReference type="Pfam" id="PF14714">
    <property type="entry name" value="KH_dom-like"/>
    <property type="match status" value="1"/>
</dbReference>
<keyword evidence="4 10" id="KW-0677">Repeat</keyword>
<dbReference type="RefSeq" id="WP_306846753.1">
    <property type="nucleotide sequence ID" value="NZ_JAUSSK010000001.1"/>
</dbReference>
<evidence type="ECO:0000256" key="9">
    <source>
        <dbReference type="PROSITE-ProRule" id="PRU01049"/>
    </source>
</evidence>
<keyword evidence="3 8" id="KW-0690">Ribosome biogenesis</keyword>
<dbReference type="HAMAP" id="MF_00195">
    <property type="entry name" value="GTPase_Der"/>
    <property type="match status" value="1"/>
</dbReference>
<accession>A0ABT9SSY1</accession>
<keyword evidence="13" id="KW-1185">Reference proteome</keyword>
<dbReference type="PROSITE" id="PS51712">
    <property type="entry name" value="G_ENGA"/>
    <property type="match status" value="2"/>
</dbReference>
<dbReference type="InterPro" id="IPR006073">
    <property type="entry name" value="GTP-bd"/>
</dbReference>
<evidence type="ECO:0000259" key="11">
    <source>
        <dbReference type="PROSITE" id="PS51712"/>
    </source>
</evidence>
<comment type="function">
    <text evidence="8 10">GTPase that plays an essential role in the late steps of ribosome biogenesis.</text>
</comment>
<dbReference type="CDD" id="cd01894">
    <property type="entry name" value="EngA1"/>
    <property type="match status" value="1"/>
</dbReference>
<dbReference type="InterPro" id="IPR005225">
    <property type="entry name" value="Small_GTP-bd"/>
</dbReference>
<protein>
    <recommendedName>
        <fullName evidence="2 8">GTPase Der</fullName>
    </recommendedName>
    <alternativeName>
        <fullName evidence="7 8">GTP-binding protein EngA</fullName>
    </alternativeName>
</protein>
<feature type="binding site" evidence="8">
    <location>
        <begin position="118"/>
        <end position="121"/>
    </location>
    <ligand>
        <name>GTP</name>
        <dbReference type="ChEBI" id="CHEBI:37565"/>
        <label>1</label>
    </ligand>
</feature>
<dbReference type="Gene3D" id="3.30.300.20">
    <property type="match status" value="1"/>
</dbReference>
<dbReference type="NCBIfam" id="TIGR03594">
    <property type="entry name" value="GTPase_EngA"/>
    <property type="match status" value="1"/>
</dbReference>
<dbReference type="PIRSF" id="PIRSF006485">
    <property type="entry name" value="GTP-binding_EngA"/>
    <property type="match status" value="1"/>
</dbReference>
<dbReference type="InterPro" id="IPR015946">
    <property type="entry name" value="KH_dom-like_a/b"/>
</dbReference>
<feature type="domain" description="EngA-type G" evidence="11">
    <location>
        <begin position="177"/>
        <end position="350"/>
    </location>
</feature>
<organism evidence="12 13">
    <name type="scientific">Luteibacter jiangsuensis</name>
    <dbReference type="NCBI Taxonomy" id="637577"/>
    <lineage>
        <taxon>Bacteria</taxon>
        <taxon>Pseudomonadati</taxon>
        <taxon>Pseudomonadota</taxon>
        <taxon>Gammaproteobacteria</taxon>
        <taxon>Lysobacterales</taxon>
        <taxon>Rhodanobacteraceae</taxon>
        <taxon>Luteibacter</taxon>
    </lineage>
</organism>